<dbReference type="Gene3D" id="3.10.50.30">
    <property type="entry name" value="Transcription elongation factor, GreA/GreB, C-terminal domain"/>
    <property type="match status" value="1"/>
</dbReference>
<dbReference type="Gene3D" id="1.10.287.180">
    <property type="entry name" value="Transcription elongation factor, GreA/GreB, N-terminal domain"/>
    <property type="match status" value="1"/>
</dbReference>
<keyword evidence="12" id="KW-0648">Protein biosynthesis</keyword>
<dbReference type="InterPro" id="IPR001437">
    <property type="entry name" value="Tscrpt_elong_fac_GreA/B_C"/>
</dbReference>
<sequence length="161" mass="17951">MSLDRIPVSKEGYEKKKAELDHLKNVEMPRITEQVAEARAFGDLSENAEYHAAREKQGELQAKINLLEDQLGRAYIVDRSNLPTDRVVFGSKVKVLDLDLDDEEEFTLVGPGDEDYDRNRILTSSPIGEGLIGKRVGEIAEIAVPQGTIKFKVLEIGIAED</sequence>
<reference evidence="12 13" key="1">
    <citation type="submission" date="2018-12" db="EMBL/GenBank/DDBJ databases">
        <authorList>
            <person name="Toschakov S.V."/>
        </authorList>
    </citation>
    <scope>NUCLEOTIDE SEQUENCE [LARGE SCALE GENOMIC DNA]</scope>
    <source>
        <strain evidence="12 13">GM2012</strain>
    </source>
</reference>
<keyword evidence="4 8" id="KW-0238">DNA-binding</keyword>
<dbReference type="InterPro" id="IPR023459">
    <property type="entry name" value="Tscrpt_elong_fac_GreA/B_fam"/>
</dbReference>
<organism evidence="12 13">
    <name type="scientific">Tautonia sociabilis</name>
    <dbReference type="NCBI Taxonomy" id="2080755"/>
    <lineage>
        <taxon>Bacteria</taxon>
        <taxon>Pseudomonadati</taxon>
        <taxon>Planctomycetota</taxon>
        <taxon>Planctomycetia</taxon>
        <taxon>Isosphaerales</taxon>
        <taxon>Isosphaeraceae</taxon>
        <taxon>Tautonia</taxon>
    </lineage>
</organism>
<name>A0A432MDF8_9BACT</name>
<dbReference type="PIRSF" id="PIRSF006092">
    <property type="entry name" value="GreA_GreB"/>
    <property type="match status" value="1"/>
</dbReference>
<evidence type="ECO:0000256" key="6">
    <source>
        <dbReference type="ARBA" id="ARBA00024916"/>
    </source>
</evidence>
<reference evidence="12 13" key="2">
    <citation type="submission" date="2019-01" db="EMBL/GenBank/DDBJ databases">
        <title>Tautonia sociabilis, a novel thermotolerant planctomycete of Isosphaeraceae family, isolated from a 4000 m deep subterranean habitat.</title>
        <authorList>
            <person name="Kovaleva O.L."/>
            <person name="Elcheninov A.G."/>
            <person name="Van Heerden E."/>
            <person name="Toshchakov S.V."/>
            <person name="Novikov A."/>
            <person name="Bonch-Osmolovskaya E.A."/>
            <person name="Kublanov I.V."/>
        </authorList>
    </citation>
    <scope>NUCLEOTIDE SEQUENCE [LARGE SCALE GENOMIC DNA]</scope>
    <source>
        <strain evidence="12 13">GM2012</strain>
    </source>
</reference>
<evidence type="ECO:0000256" key="9">
    <source>
        <dbReference type="RuleBase" id="RU000556"/>
    </source>
</evidence>
<dbReference type="GO" id="GO:0032784">
    <property type="term" value="P:regulation of DNA-templated transcription elongation"/>
    <property type="evidence" value="ECO:0007669"/>
    <property type="project" value="UniProtKB-UniRule"/>
</dbReference>
<dbReference type="EMBL" id="RYZH01000071">
    <property type="protein sequence ID" value="RUL82519.1"/>
    <property type="molecule type" value="Genomic_DNA"/>
</dbReference>
<evidence type="ECO:0000256" key="3">
    <source>
        <dbReference type="ARBA" id="ARBA00023015"/>
    </source>
</evidence>
<gene>
    <name evidence="8 12" type="primary">greA</name>
    <name evidence="12" type="ORF">TsocGM_23500</name>
</gene>
<dbReference type="PANTHER" id="PTHR30437">
    <property type="entry name" value="TRANSCRIPTION ELONGATION FACTOR GREA"/>
    <property type="match status" value="1"/>
</dbReference>
<feature type="domain" description="Transcription elongation factor GreA/GreB C-terminal" evidence="10">
    <location>
        <begin position="83"/>
        <end position="156"/>
    </location>
</feature>
<evidence type="ECO:0000256" key="4">
    <source>
        <dbReference type="ARBA" id="ARBA00023125"/>
    </source>
</evidence>
<dbReference type="NCBIfam" id="NF001263">
    <property type="entry name" value="PRK00226.1-4"/>
    <property type="match status" value="1"/>
</dbReference>
<keyword evidence="13" id="KW-1185">Reference proteome</keyword>
<dbReference type="InterPro" id="IPR036953">
    <property type="entry name" value="GreA/GreB_C_sf"/>
</dbReference>
<dbReference type="NCBIfam" id="TIGR01462">
    <property type="entry name" value="greA"/>
    <property type="match status" value="1"/>
</dbReference>
<dbReference type="GO" id="GO:0003677">
    <property type="term" value="F:DNA binding"/>
    <property type="evidence" value="ECO:0007669"/>
    <property type="project" value="UniProtKB-UniRule"/>
</dbReference>
<dbReference type="InterPro" id="IPR028624">
    <property type="entry name" value="Tscrpt_elong_fac_GreA/B"/>
</dbReference>
<dbReference type="NCBIfam" id="NF001261">
    <property type="entry name" value="PRK00226.1-2"/>
    <property type="match status" value="1"/>
</dbReference>
<evidence type="ECO:0000256" key="5">
    <source>
        <dbReference type="ARBA" id="ARBA00023163"/>
    </source>
</evidence>
<dbReference type="Pfam" id="PF03449">
    <property type="entry name" value="GreA_GreB_N"/>
    <property type="match status" value="1"/>
</dbReference>
<comment type="similarity">
    <text evidence="1 8 9">Belongs to the GreA/GreB family.</text>
</comment>
<dbReference type="RefSeq" id="WP_126727899.1">
    <property type="nucleotide sequence ID" value="NZ_RYZH01000071.1"/>
</dbReference>
<dbReference type="FunFam" id="1.10.287.180:FF:000001">
    <property type="entry name" value="Transcription elongation factor GreA"/>
    <property type="match status" value="1"/>
</dbReference>
<dbReference type="InterPro" id="IPR006359">
    <property type="entry name" value="Tscrpt_elong_fac_GreA"/>
</dbReference>
<keyword evidence="3 8" id="KW-0805">Transcription regulation</keyword>
<dbReference type="GO" id="GO:0070063">
    <property type="term" value="F:RNA polymerase binding"/>
    <property type="evidence" value="ECO:0007669"/>
    <property type="project" value="InterPro"/>
</dbReference>
<accession>A0A432MDF8</accession>
<dbReference type="OrthoDB" id="9808774at2"/>
<dbReference type="InterPro" id="IPR018151">
    <property type="entry name" value="TF_GreA/GreB_CS"/>
</dbReference>
<evidence type="ECO:0000256" key="8">
    <source>
        <dbReference type="HAMAP-Rule" id="MF_00105"/>
    </source>
</evidence>
<evidence type="ECO:0000259" key="10">
    <source>
        <dbReference type="Pfam" id="PF01272"/>
    </source>
</evidence>
<dbReference type="PANTHER" id="PTHR30437:SF4">
    <property type="entry name" value="TRANSCRIPTION ELONGATION FACTOR GREA"/>
    <property type="match status" value="1"/>
</dbReference>
<comment type="function">
    <text evidence="6 8 9">Necessary for efficient RNA polymerase transcription elongation past template-encoded arresting sites. The arresting sites in DNA have the property of trapping a certain fraction of elongating RNA polymerases that pass through, resulting in locked ternary complexes. Cleavage of the nascent transcript by cleavage factors such as GreA or GreB allows the resumption of elongation from the new 3'terminus. GreA releases sequences of 2 to 3 nucleotides.</text>
</comment>
<comment type="caution">
    <text evidence="12">The sequence shown here is derived from an EMBL/GenBank/DDBJ whole genome shotgun (WGS) entry which is preliminary data.</text>
</comment>
<evidence type="ECO:0000313" key="12">
    <source>
        <dbReference type="EMBL" id="RUL82519.1"/>
    </source>
</evidence>
<proteinExistence type="inferred from homology"/>
<dbReference type="AlphaFoldDB" id="A0A432MDF8"/>
<keyword evidence="12" id="KW-0251">Elongation factor</keyword>
<dbReference type="Pfam" id="PF01272">
    <property type="entry name" value="GreA_GreB"/>
    <property type="match status" value="1"/>
</dbReference>
<feature type="domain" description="Transcription elongation factor GreA/GreB N-terminal" evidence="11">
    <location>
        <begin position="6"/>
        <end position="76"/>
    </location>
</feature>
<evidence type="ECO:0000256" key="7">
    <source>
        <dbReference type="ARBA" id="ARBA00030776"/>
    </source>
</evidence>
<dbReference type="GO" id="GO:0003746">
    <property type="term" value="F:translation elongation factor activity"/>
    <property type="evidence" value="ECO:0007669"/>
    <property type="project" value="UniProtKB-KW"/>
</dbReference>
<dbReference type="SUPFAM" id="SSF46557">
    <property type="entry name" value="GreA transcript cleavage protein, N-terminal domain"/>
    <property type="match status" value="1"/>
</dbReference>
<keyword evidence="5 8" id="KW-0804">Transcription</keyword>
<protein>
    <recommendedName>
        <fullName evidence="2 8">Transcription elongation factor GreA</fullName>
    </recommendedName>
    <alternativeName>
        <fullName evidence="7 8">Transcript cleavage factor GreA</fullName>
    </alternativeName>
</protein>
<dbReference type="GO" id="GO:0006354">
    <property type="term" value="P:DNA-templated transcription elongation"/>
    <property type="evidence" value="ECO:0007669"/>
    <property type="project" value="TreeGrafter"/>
</dbReference>
<evidence type="ECO:0000256" key="2">
    <source>
        <dbReference type="ARBA" id="ARBA00013729"/>
    </source>
</evidence>
<evidence type="ECO:0000313" key="13">
    <source>
        <dbReference type="Proteomes" id="UP000280296"/>
    </source>
</evidence>
<dbReference type="HAMAP" id="MF_00105">
    <property type="entry name" value="GreA_GreB"/>
    <property type="match status" value="1"/>
</dbReference>
<dbReference type="InterPro" id="IPR022691">
    <property type="entry name" value="Tscrpt_elong_fac_GreA/B_N"/>
</dbReference>
<dbReference type="Proteomes" id="UP000280296">
    <property type="component" value="Unassembled WGS sequence"/>
</dbReference>
<evidence type="ECO:0000256" key="1">
    <source>
        <dbReference type="ARBA" id="ARBA00008213"/>
    </source>
</evidence>
<dbReference type="SUPFAM" id="SSF54534">
    <property type="entry name" value="FKBP-like"/>
    <property type="match status" value="1"/>
</dbReference>
<dbReference type="PROSITE" id="PS00829">
    <property type="entry name" value="GREAB_1"/>
    <property type="match status" value="1"/>
</dbReference>
<evidence type="ECO:0000259" key="11">
    <source>
        <dbReference type="Pfam" id="PF03449"/>
    </source>
</evidence>
<dbReference type="InterPro" id="IPR036805">
    <property type="entry name" value="Tscrpt_elong_fac_GreA/B_N_sf"/>
</dbReference>